<dbReference type="InterPro" id="IPR005019">
    <property type="entry name" value="Adenine_glyco"/>
</dbReference>
<name>A0A930DZ25_9FIRM</name>
<feature type="binding site" evidence="1">
    <location>
        <position position="174"/>
    </location>
    <ligand>
        <name>Zn(2+)</name>
        <dbReference type="ChEBI" id="CHEBI:29105"/>
    </ligand>
</feature>
<gene>
    <name evidence="2" type="ORF">HXM91_03040</name>
</gene>
<dbReference type="Pfam" id="PF03352">
    <property type="entry name" value="Adenine_glyco"/>
    <property type="match status" value="1"/>
</dbReference>
<dbReference type="GO" id="GO:0046872">
    <property type="term" value="F:metal ion binding"/>
    <property type="evidence" value="ECO:0007669"/>
    <property type="project" value="UniProtKB-KW"/>
</dbReference>
<sequence>MACQWKNSSAEMISYHDKEWGVPTHDDQKLFEYLLLESMQAGLSWALILRKRETLRSCFANFSPKKVAAFTEEDIERIMHTENMIRSERKVRAMVQNAKAFLALQREEGSFDAYLWNFSGGKSLCYQGHEKGEMPAKNMLSETISKDLKKRGFQYTGPVIVYSFLQACGVINDHEEDCPCYQALRKAYPYQEVEETFSPSSESF</sequence>
<protein>
    <submittedName>
        <fullName evidence="2">DNA-3-methyladenine glycosylase I</fullName>
    </submittedName>
</protein>
<evidence type="ECO:0000313" key="3">
    <source>
        <dbReference type="Proteomes" id="UP000780721"/>
    </source>
</evidence>
<keyword evidence="1" id="KW-0479">Metal-binding</keyword>
<dbReference type="EMBL" id="JABZRB010000055">
    <property type="protein sequence ID" value="MBF1304832.1"/>
    <property type="molecule type" value="Genomic_DNA"/>
</dbReference>
<dbReference type="GO" id="GO:0006284">
    <property type="term" value="P:base-excision repair"/>
    <property type="evidence" value="ECO:0007669"/>
    <property type="project" value="InterPro"/>
</dbReference>
<dbReference type="GO" id="GO:0008725">
    <property type="term" value="F:DNA-3-methyladenine glycosylase activity"/>
    <property type="evidence" value="ECO:0007669"/>
    <property type="project" value="InterPro"/>
</dbReference>
<feature type="binding site" evidence="1">
    <location>
        <position position="3"/>
    </location>
    <ligand>
        <name>Zn(2+)</name>
        <dbReference type="ChEBI" id="CHEBI:29105"/>
    </ligand>
</feature>
<dbReference type="AlphaFoldDB" id="A0A930DZ25"/>
<dbReference type="PANTHER" id="PTHR30037:SF4">
    <property type="entry name" value="DNA-3-METHYLADENINE GLYCOSYLASE I"/>
    <property type="match status" value="1"/>
</dbReference>
<feature type="binding site" evidence="1">
    <location>
        <position position="178"/>
    </location>
    <ligand>
        <name>Zn(2+)</name>
        <dbReference type="ChEBI" id="CHEBI:29105"/>
    </ligand>
</feature>
<reference evidence="2" key="1">
    <citation type="submission" date="2020-04" db="EMBL/GenBank/DDBJ databases">
        <title>Deep metagenomics examines the oral microbiome during advanced dental caries in children, revealing novel taxa and co-occurrences with host molecules.</title>
        <authorList>
            <person name="Baker J.L."/>
            <person name="Morton J.T."/>
            <person name="Dinis M."/>
            <person name="Alvarez R."/>
            <person name="Tran N.C."/>
            <person name="Knight R."/>
            <person name="Edlund A."/>
        </authorList>
    </citation>
    <scope>NUCLEOTIDE SEQUENCE</scope>
    <source>
        <strain evidence="2">JCVI_48_bin.5</strain>
    </source>
</reference>
<feature type="binding site" evidence="1">
    <location>
        <position position="16"/>
    </location>
    <ligand>
        <name>Zn(2+)</name>
        <dbReference type="ChEBI" id="CHEBI:29105"/>
    </ligand>
</feature>
<evidence type="ECO:0000313" key="2">
    <source>
        <dbReference type="EMBL" id="MBF1304832.1"/>
    </source>
</evidence>
<dbReference type="SUPFAM" id="SSF48150">
    <property type="entry name" value="DNA-glycosylase"/>
    <property type="match status" value="1"/>
</dbReference>
<dbReference type="Proteomes" id="UP000780721">
    <property type="component" value="Unassembled WGS sequence"/>
</dbReference>
<evidence type="ECO:0000256" key="1">
    <source>
        <dbReference type="PIRSR" id="PIRSR605019-1"/>
    </source>
</evidence>
<dbReference type="Gene3D" id="1.10.340.30">
    <property type="entry name" value="Hypothetical protein, domain 2"/>
    <property type="match status" value="1"/>
</dbReference>
<accession>A0A930DZ25</accession>
<organism evidence="2 3">
    <name type="scientific">Oribacterium sinus</name>
    <dbReference type="NCBI Taxonomy" id="237576"/>
    <lineage>
        <taxon>Bacteria</taxon>
        <taxon>Bacillati</taxon>
        <taxon>Bacillota</taxon>
        <taxon>Clostridia</taxon>
        <taxon>Lachnospirales</taxon>
        <taxon>Lachnospiraceae</taxon>
        <taxon>Oribacterium</taxon>
    </lineage>
</organism>
<comment type="caution">
    <text evidence="2">The sequence shown here is derived from an EMBL/GenBank/DDBJ whole genome shotgun (WGS) entry which is preliminary data.</text>
</comment>
<dbReference type="InterPro" id="IPR052891">
    <property type="entry name" value="DNA-3mA_glycosylase"/>
</dbReference>
<keyword evidence="1" id="KW-0862">Zinc</keyword>
<proteinExistence type="predicted"/>
<dbReference type="InterPro" id="IPR011257">
    <property type="entry name" value="DNA_glycosylase"/>
</dbReference>
<dbReference type="PANTHER" id="PTHR30037">
    <property type="entry name" value="DNA-3-METHYLADENINE GLYCOSYLASE 1"/>
    <property type="match status" value="1"/>
</dbReference>